<dbReference type="GO" id="GO:0016791">
    <property type="term" value="F:phosphatase activity"/>
    <property type="evidence" value="ECO:0007669"/>
    <property type="project" value="TreeGrafter"/>
</dbReference>
<dbReference type="PANTHER" id="PTHR48100:SF61">
    <property type="entry name" value="PHOSPHOGLYCERATE MUTASE"/>
    <property type="match status" value="1"/>
</dbReference>
<dbReference type="Proteomes" id="UP000039865">
    <property type="component" value="Unassembled WGS sequence"/>
</dbReference>
<evidence type="ECO:0000313" key="2">
    <source>
        <dbReference type="Proteomes" id="UP000039865"/>
    </source>
</evidence>
<accession>A0A078B7E3</accession>
<dbReference type="InterPro" id="IPR013078">
    <property type="entry name" value="His_Pase_superF_clade-1"/>
</dbReference>
<organism evidence="1 2">
    <name type="scientific">Stylonychia lemnae</name>
    <name type="common">Ciliate</name>
    <dbReference type="NCBI Taxonomy" id="5949"/>
    <lineage>
        <taxon>Eukaryota</taxon>
        <taxon>Sar</taxon>
        <taxon>Alveolata</taxon>
        <taxon>Ciliophora</taxon>
        <taxon>Intramacronucleata</taxon>
        <taxon>Spirotrichea</taxon>
        <taxon>Stichotrichia</taxon>
        <taxon>Sporadotrichida</taxon>
        <taxon>Oxytrichidae</taxon>
        <taxon>Stylonychinae</taxon>
        <taxon>Stylonychia</taxon>
    </lineage>
</organism>
<reference evidence="1 2" key="1">
    <citation type="submission" date="2014-06" db="EMBL/GenBank/DDBJ databases">
        <authorList>
            <person name="Swart Estienne"/>
        </authorList>
    </citation>
    <scope>NUCLEOTIDE SEQUENCE [LARGE SCALE GENOMIC DNA]</scope>
    <source>
        <strain evidence="1 2">130c</strain>
    </source>
</reference>
<dbReference type="InterPro" id="IPR029033">
    <property type="entry name" value="His_PPase_superfam"/>
</dbReference>
<proteinExistence type="predicted"/>
<dbReference type="InterPro" id="IPR050275">
    <property type="entry name" value="PGM_Phosphatase"/>
</dbReference>
<dbReference type="CDD" id="cd07040">
    <property type="entry name" value="HP"/>
    <property type="match status" value="1"/>
</dbReference>
<name>A0A078B7E3_STYLE</name>
<evidence type="ECO:0000313" key="1">
    <source>
        <dbReference type="EMBL" id="CDW90334.1"/>
    </source>
</evidence>
<dbReference type="PANTHER" id="PTHR48100">
    <property type="entry name" value="BROAD-SPECIFICITY PHOSPHATASE YOR283W-RELATED"/>
    <property type="match status" value="1"/>
</dbReference>
<dbReference type="Pfam" id="PF00300">
    <property type="entry name" value="His_Phos_1"/>
    <property type="match status" value="1"/>
</dbReference>
<dbReference type="GO" id="GO:0005737">
    <property type="term" value="C:cytoplasm"/>
    <property type="evidence" value="ECO:0007669"/>
    <property type="project" value="TreeGrafter"/>
</dbReference>
<evidence type="ECO:0008006" key="3">
    <source>
        <dbReference type="Google" id="ProtNLM"/>
    </source>
</evidence>
<dbReference type="InParanoid" id="A0A078B7E3"/>
<dbReference type="OMA" id="MEYLWNQ"/>
<dbReference type="Gene3D" id="3.40.50.1240">
    <property type="entry name" value="Phosphoglycerate mutase-like"/>
    <property type="match status" value="1"/>
</dbReference>
<sequence length="314" mass="36860">MEEKDDQTLVLEQARKDQEEGVKNPHLNIDVNFVAPAPNPELVAKNRFVLIRHGVTDFNWQFSEVVGKYGFSSLEFRDLKVDTQYIDIQLREEGVIQCEKSQSHASQINFRYVIVSQMVRACQTAIHIFKNHPNKDKIKFIVIPLVKEGLNTGNDKCGTYERMRKIIDPLVTEHNLHFDFSMMHTFGLPDLIQIKVTTELDRLQEFYEYISEDGKCEINGHSEQLLKITYDRFPYRLEGPYEMYVRGIQFRKFLKHFINNLDLKEDDKIAVVSHSAFLSSLSCKGFDREKQLLVEPAQIFNCQFVPWETYEEYF</sequence>
<keyword evidence="2" id="KW-1185">Reference proteome</keyword>
<gene>
    <name evidence="1" type="primary">Contig1081.g1176</name>
    <name evidence="1" type="ORF">STYLEM_19476</name>
</gene>
<dbReference type="SUPFAM" id="SSF53254">
    <property type="entry name" value="Phosphoglycerate mutase-like"/>
    <property type="match status" value="1"/>
</dbReference>
<dbReference type="AlphaFoldDB" id="A0A078B7E3"/>
<dbReference type="OrthoDB" id="287683at2759"/>
<dbReference type="EMBL" id="CCKQ01018376">
    <property type="protein sequence ID" value="CDW90334.1"/>
    <property type="molecule type" value="Genomic_DNA"/>
</dbReference>
<protein>
    <recommendedName>
        <fullName evidence="3">Phosphoglycerate mutase family protein</fullName>
    </recommendedName>
</protein>